<comment type="caution">
    <text evidence="3">The sequence shown here is derived from an EMBL/GenBank/DDBJ whole genome shotgun (WGS) entry which is preliminary data.</text>
</comment>
<accession>A0A501WFK6</accession>
<name>A0A501WFK6_9GAMM</name>
<dbReference type="InterPro" id="IPR002059">
    <property type="entry name" value="CSP_DNA-bd"/>
</dbReference>
<dbReference type="RefSeq" id="WP_004748900.1">
    <property type="nucleotide sequence ID" value="NZ_VFRR01000046.1"/>
</dbReference>
<reference evidence="3 4" key="1">
    <citation type="submission" date="2019-06" db="EMBL/GenBank/DDBJ databases">
        <title>A novel bacterium of genus Marinomonas, isolated from coastal sand.</title>
        <authorList>
            <person name="Huang H."/>
            <person name="Mo K."/>
            <person name="Hu Y."/>
        </authorList>
    </citation>
    <scope>NUCLEOTIDE SEQUENCE [LARGE SCALE GENOMIC DNA]</scope>
    <source>
        <strain evidence="3 4">HB171799</strain>
    </source>
</reference>
<dbReference type="Pfam" id="PF00313">
    <property type="entry name" value="CSD"/>
    <property type="match status" value="1"/>
</dbReference>
<protein>
    <submittedName>
        <fullName evidence="3">Cold shock domain-containing protein</fullName>
    </submittedName>
</protein>
<dbReference type="GeneID" id="23448034"/>
<organism evidence="3 4">
    <name type="scientific">Maribrevibacterium harenarium</name>
    <dbReference type="NCBI Taxonomy" id="2589817"/>
    <lineage>
        <taxon>Bacteria</taxon>
        <taxon>Pseudomonadati</taxon>
        <taxon>Pseudomonadota</taxon>
        <taxon>Gammaproteobacteria</taxon>
        <taxon>Oceanospirillales</taxon>
        <taxon>Oceanospirillaceae</taxon>
        <taxon>Maribrevibacterium</taxon>
    </lineage>
</organism>
<feature type="region of interest" description="Disordered" evidence="1">
    <location>
        <begin position="66"/>
        <end position="89"/>
    </location>
</feature>
<evidence type="ECO:0000256" key="1">
    <source>
        <dbReference type="SAM" id="MobiDB-lite"/>
    </source>
</evidence>
<dbReference type="PROSITE" id="PS51857">
    <property type="entry name" value="CSD_2"/>
    <property type="match status" value="1"/>
</dbReference>
<evidence type="ECO:0000259" key="2">
    <source>
        <dbReference type="PROSITE" id="PS51857"/>
    </source>
</evidence>
<dbReference type="AlphaFoldDB" id="A0A501WFK6"/>
<dbReference type="EMBL" id="VFRR01000046">
    <property type="protein sequence ID" value="TPE47140.1"/>
    <property type="molecule type" value="Genomic_DNA"/>
</dbReference>
<feature type="domain" description="CSD" evidence="2">
    <location>
        <begin position="1"/>
        <end position="63"/>
    </location>
</feature>
<sequence length="89" mass="10325">MQTTVKRWFTDKGYGFLHNGGDAPDIMVHANELKNCQYLRPGRTVEFECHINSKGLVAKNVRLVQDQPKAPNQRHSQQYPFQRSGYGRY</sequence>
<dbReference type="SUPFAM" id="SSF50249">
    <property type="entry name" value="Nucleic acid-binding proteins"/>
    <property type="match status" value="1"/>
</dbReference>
<evidence type="ECO:0000313" key="3">
    <source>
        <dbReference type="EMBL" id="TPE47140.1"/>
    </source>
</evidence>
<keyword evidence="4" id="KW-1185">Reference proteome</keyword>
<evidence type="ECO:0000313" key="4">
    <source>
        <dbReference type="Proteomes" id="UP000315901"/>
    </source>
</evidence>
<dbReference type="GO" id="GO:0003676">
    <property type="term" value="F:nucleic acid binding"/>
    <property type="evidence" value="ECO:0007669"/>
    <property type="project" value="InterPro"/>
</dbReference>
<dbReference type="Gene3D" id="2.40.50.140">
    <property type="entry name" value="Nucleic acid-binding proteins"/>
    <property type="match status" value="1"/>
</dbReference>
<gene>
    <name evidence="3" type="ORF">FJM67_15080</name>
</gene>
<proteinExistence type="predicted"/>
<dbReference type="Proteomes" id="UP000315901">
    <property type="component" value="Unassembled WGS sequence"/>
</dbReference>
<dbReference type="InterPro" id="IPR012340">
    <property type="entry name" value="NA-bd_OB-fold"/>
</dbReference>
<dbReference type="OrthoDB" id="5568695at2"/>